<comment type="caution">
    <text evidence="2">The sequence shown here is derived from an EMBL/GenBank/DDBJ whole genome shotgun (WGS) entry which is preliminary data.</text>
</comment>
<keyword evidence="3" id="KW-1185">Reference proteome</keyword>
<proteinExistence type="predicted"/>
<dbReference type="AlphaFoldDB" id="A0A9W7F964"/>
<dbReference type="EMBL" id="BRXW01000091">
    <property type="protein sequence ID" value="GMI05828.1"/>
    <property type="molecule type" value="Genomic_DNA"/>
</dbReference>
<feature type="region of interest" description="Disordered" evidence="1">
    <location>
        <begin position="1"/>
        <end position="48"/>
    </location>
</feature>
<sequence>MSKSVASESKDDHETPKTSSKRGRKDERNEEEEGIIDLPPEDNSTTLTAVSDTPTAIDQFMHTPGLKRHFVEFVHVQTLITLRCTTKAWKAVAEEVIDEGVRSRELMVHGGKDLYEEVAEAREERCKLARQGRRSSF</sequence>
<dbReference type="Proteomes" id="UP001165122">
    <property type="component" value="Unassembled WGS sequence"/>
</dbReference>
<protein>
    <submittedName>
        <fullName evidence="2">Uncharacterized protein</fullName>
    </submittedName>
</protein>
<organism evidence="2 3">
    <name type="scientific">Triparma laevis f. longispina</name>
    <dbReference type="NCBI Taxonomy" id="1714387"/>
    <lineage>
        <taxon>Eukaryota</taxon>
        <taxon>Sar</taxon>
        <taxon>Stramenopiles</taxon>
        <taxon>Ochrophyta</taxon>
        <taxon>Bolidophyceae</taxon>
        <taxon>Parmales</taxon>
        <taxon>Triparmaceae</taxon>
        <taxon>Triparma</taxon>
    </lineage>
</organism>
<accession>A0A9W7F964</accession>
<evidence type="ECO:0000313" key="3">
    <source>
        <dbReference type="Proteomes" id="UP001165122"/>
    </source>
</evidence>
<evidence type="ECO:0000256" key="1">
    <source>
        <dbReference type="SAM" id="MobiDB-lite"/>
    </source>
</evidence>
<gene>
    <name evidence="2" type="ORF">TrLO_g361</name>
</gene>
<name>A0A9W7F964_9STRA</name>
<reference evidence="3" key="1">
    <citation type="journal article" date="2023" name="Commun. Biol.">
        <title>Genome analysis of Parmales, the sister group of diatoms, reveals the evolutionary specialization of diatoms from phago-mixotrophs to photoautotrophs.</title>
        <authorList>
            <person name="Ban H."/>
            <person name="Sato S."/>
            <person name="Yoshikawa S."/>
            <person name="Yamada K."/>
            <person name="Nakamura Y."/>
            <person name="Ichinomiya M."/>
            <person name="Sato N."/>
            <person name="Blanc-Mathieu R."/>
            <person name="Endo H."/>
            <person name="Kuwata A."/>
            <person name="Ogata H."/>
        </authorList>
    </citation>
    <scope>NUCLEOTIDE SEQUENCE [LARGE SCALE GENOMIC DNA]</scope>
    <source>
        <strain evidence="3">NIES 3700</strain>
    </source>
</reference>
<evidence type="ECO:0000313" key="2">
    <source>
        <dbReference type="EMBL" id="GMI05828.1"/>
    </source>
</evidence>